<dbReference type="OrthoDB" id="9796485at2"/>
<evidence type="ECO:0000259" key="2">
    <source>
        <dbReference type="Pfam" id="PF00857"/>
    </source>
</evidence>
<dbReference type="HOGENOM" id="CLU_068979_12_0_12"/>
<dbReference type="Gene3D" id="3.40.50.850">
    <property type="entry name" value="Isochorismatase-like"/>
    <property type="match status" value="1"/>
</dbReference>
<dbReference type="STRING" id="760011.Spico_1105"/>
<dbReference type="InterPro" id="IPR036380">
    <property type="entry name" value="Isochorismatase-like_sf"/>
</dbReference>
<dbReference type="GO" id="GO:0016787">
    <property type="term" value="F:hydrolase activity"/>
    <property type="evidence" value="ECO:0007669"/>
    <property type="project" value="UniProtKB-KW"/>
</dbReference>
<dbReference type="SUPFAM" id="SSF52499">
    <property type="entry name" value="Isochorismatase-like hydrolases"/>
    <property type="match status" value="1"/>
</dbReference>
<keyword evidence="4" id="KW-1185">Reference proteome</keyword>
<evidence type="ECO:0000256" key="1">
    <source>
        <dbReference type="ARBA" id="ARBA00022801"/>
    </source>
</evidence>
<dbReference type="CDD" id="cd00431">
    <property type="entry name" value="cysteine_hydrolases"/>
    <property type="match status" value="1"/>
</dbReference>
<evidence type="ECO:0000313" key="4">
    <source>
        <dbReference type="Proteomes" id="UP000007939"/>
    </source>
</evidence>
<reference evidence="3 4" key="2">
    <citation type="journal article" date="2012" name="Stand. Genomic Sci.">
        <title>Complete genome sequence of the termite hindgut bacterium Spirochaeta coccoides type strain (SPN1(T)), reclassification in the genus Sphaerochaeta as Sphaerochaeta coccoides comb. nov. and emendations of the family Spirochaetaceae and the genus Sphaerochaeta.</title>
        <authorList>
            <person name="Abt B."/>
            <person name="Han C."/>
            <person name="Scheuner C."/>
            <person name="Lu M."/>
            <person name="Lapidus A."/>
            <person name="Nolan M."/>
            <person name="Lucas S."/>
            <person name="Hammon N."/>
            <person name="Deshpande S."/>
            <person name="Cheng J.F."/>
            <person name="Tapia R."/>
            <person name="Goodwin L.A."/>
            <person name="Pitluck S."/>
            <person name="Liolios K."/>
            <person name="Pagani I."/>
            <person name="Ivanova N."/>
            <person name="Mavromatis K."/>
            <person name="Mikhailova N."/>
            <person name="Huntemann M."/>
            <person name="Pati A."/>
            <person name="Chen A."/>
            <person name="Palaniappan K."/>
            <person name="Land M."/>
            <person name="Hauser L."/>
            <person name="Brambilla E.M."/>
            <person name="Rohde M."/>
            <person name="Spring S."/>
            <person name="Gronow S."/>
            <person name="Goker M."/>
            <person name="Woyke T."/>
            <person name="Bristow J."/>
            <person name="Eisen J.A."/>
            <person name="Markowitz V."/>
            <person name="Hugenholtz P."/>
            <person name="Kyrpides N.C."/>
            <person name="Klenk H.P."/>
            <person name="Detter J.C."/>
        </authorList>
    </citation>
    <scope>NUCLEOTIDE SEQUENCE [LARGE SCALE GENOMIC DNA]</scope>
    <source>
        <strain evidence="4">ATCC BAA-1237 / DSM 17374 / SPN1</strain>
    </source>
</reference>
<feature type="domain" description="Isochorismatase-like" evidence="2">
    <location>
        <begin position="4"/>
        <end position="172"/>
    </location>
</feature>
<evidence type="ECO:0000313" key="3">
    <source>
        <dbReference type="EMBL" id="AEC02326.1"/>
    </source>
</evidence>
<keyword evidence="1" id="KW-0378">Hydrolase</keyword>
<dbReference type="AlphaFoldDB" id="F4GKD0"/>
<proteinExistence type="predicted"/>
<dbReference type="InterPro" id="IPR000868">
    <property type="entry name" value="Isochorismatase-like_dom"/>
</dbReference>
<dbReference type="Pfam" id="PF00857">
    <property type="entry name" value="Isochorismatase"/>
    <property type="match status" value="1"/>
</dbReference>
<dbReference type="KEGG" id="scc:Spico_1105"/>
<organism evidence="3 4">
    <name type="scientific">Parasphaerochaeta coccoides (strain ATCC BAA-1237 / DSM 17374 / SPN1)</name>
    <name type="common">Sphaerochaeta coccoides</name>
    <dbReference type="NCBI Taxonomy" id="760011"/>
    <lineage>
        <taxon>Bacteria</taxon>
        <taxon>Pseudomonadati</taxon>
        <taxon>Spirochaetota</taxon>
        <taxon>Spirochaetia</taxon>
        <taxon>Spirochaetales</taxon>
        <taxon>Sphaerochaetaceae</taxon>
        <taxon>Parasphaerochaeta</taxon>
    </lineage>
</organism>
<dbReference type="EMBL" id="CP002659">
    <property type="protein sequence ID" value="AEC02326.1"/>
    <property type="molecule type" value="Genomic_DNA"/>
</dbReference>
<dbReference type="Proteomes" id="UP000007939">
    <property type="component" value="Chromosome"/>
</dbReference>
<dbReference type="PANTHER" id="PTHR43540">
    <property type="entry name" value="PEROXYUREIDOACRYLATE/UREIDOACRYLATE AMIDOHYDROLASE-RELATED"/>
    <property type="match status" value="1"/>
</dbReference>
<sequence>MKQVLIVVDFQNDFVTGTLGFPGATKLEGPIVEKIKQFKDAGDDVIFTLDTHQEDYRGTEEGRNLPIEHCIKGTPGWELYGKVADCVDAASVIFEKPTFGSMSLARHLAEKRYNRVELIGLVSNICVLANALLAKAALPDAHVVVDARCTASGDASLHEKALDILAGVHVEVIGR</sequence>
<protein>
    <recommendedName>
        <fullName evidence="2">Isochorismatase-like domain-containing protein</fullName>
    </recommendedName>
</protein>
<reference evidence="4" key="1">
    <citation type="submission" date="2011-04" db="EMBL/GenBank/DDBJ databases">
        <title>The complete genome of Spirochaeta coccoides DSM 17374.</title>
        <authorList>
            <person name="Lucas S."/>
            <person name="Copeland A."/>
            <person name="Lapidus A."/>
            <person name="Bruce D."/>
            <person name="Goodwin L."/>
            <person name="Pitluck S."/>
            <person name="Peters L."/>
            <person name="Kyrpides N."/>
            <person name="Mavromatis K."/>
            <person name="Pagani I."/>
            <person name="Ivanova N."/>
            <person name="Ovchinnikova G."/>
            <person name="Lu M."/>
            <person name="Detter J.C."/>
            <person name="Tapia R."/>
            <person name="Han C."/>
            <person name="Land M."/>
            <person name="Hauser L."/>
            <person name="Markowitz V."/>
            <person name="Cheng J.-F."/>
            <person name="Hugenholtz P."/>
            <person name="Woyke T."/>
            <person name="Wu D."/>
            <person name="Spring S."/>
            <person name="Schroeder M."/>
            <person name="Brambilla E."/>
            <person name="Klenk H.-P."/>
            <person name="Eisen J.A."/>
        </authorList>
    </citation>
    <scope>NUCLEOTIDE SEQUENCE [LARGE SCALE GENOMIC DNA]</scope>
    <source>
        <strain evidence="4">ATCC BAA-1237 / DSM 17374 / SPN1</strain>
    </source>
</reference>
<name>F4GKD0_PARC1</name>
<accession>F4GKD0</accession>
<gene>
    <name evidence="3" type="ordered locus">Spico_1105</name>
</gene>
<dbReference type="RefSeq" id="WP_013739721.1">
    <property type="nucleotide sequence ID" value="NC_015436.1"/>
</dbReference>
<dbReference type="InterPro" id="IPR050272">
    <property type="entry name" value="Isochorismatase-like_hydrls"/>
</dbReference>
<dbReference type="PANTHER" id="PTHR43540:SF10">
    <property type="entry name" value="ISOCHORISMATASE"/>
    <property type="match status" value="1"/>
</dbReference>
<dbReference type="eggNOG" id="COG1335">
    <property type="taxonomic scope" value="Bacteria"/>
</dbReference>